<evidence type="ECO:0000313" key="3">
    <source>
        <dbReference type="Proteomes" id="UP000008281"/>
    </source>
</evidence>
<name>E3NTA3_CAERE</name>
<dbReference type="HOGENOM" id="CLU_931389_0_0_1"/>
<reference evidence="2" key="1">
    <citation type="submission" date="2007-07" db="EMBL/GenBank/DDBJ databases">
        <title>PCAP assembly of the Caenorhabditis remanei genome.</title>
        <authorList>
            <consortium name="The Caenorhabditis remanei Sequencing Consortium"/>
            <person name="Wilson R.K."/>
        </authorList>
    </citation>
    <scope>NUCLEOTIDE SEQUENCE [LARGE SCALE GENOMIC DNA]</scope>
    <source>
        <strain evidence="2">PB4641</strain>
    </source>
</reference>
<gene>
    <name evidence="2" type="ORF">CRE_21087</name>
</gene>
<proteinExistence type="predicted"/>
<organism evidence="3">
    <name type="scientific">Caenorhabditis remanei</name>
    <name type="common">Caenorhabditis vulgaris</name>
    <dbReference type="NCBI Taxonomy" id="31234"/>
    <lineage>
        <taxon>Eukaryota</taxon>
        <taxon>Metazoa</taxon>
        <taxon>Ecdysozoa</taxon>
        <taxon>Nematoda</taxon>
        <taxon>Chromadorea</taxon>
        <taxon>Rhabditida</taxon>
        <taxon>Rhabditina</taxon>
        <taxon>Rhabditomorpha</taxon>
        <taxon>Rhabditoidea</taxon>
        <taxon>Rhabditidae</taxon>
        <taxon>Peloderinae</taxon>
        <taxon>Caenorhabditis</taxon>
    </lineage>
</organism>
<feature type="region of interest" description="Disordered" evidence="1">
    <location>
        <begin position="231"/>
        <end position="253"/>
    </location>
</feature>
<feature type="compositionally biased region" description="Basic and acidic residues" evidence="1">
    <location>
        <begin position="242"/>
        <end position="251"/>
    </location>
</feature>
<keyword evidence="3" id="KW-1185">Reference proteome</keyword>
<sequence length="299" mass="33596">MITNTFEDPLRELQCDGHSNLNNIMRFRKKCGFPLRQMVLEKPHKRFRKDETPLEWFAPLSVLEEKSCAAFALYVVVQSENNWFAAVPESILVPSEPLRALKKVQLQHGSIDILNRTFVNNNNETLECSHLNRLQVGDRIQVFDVVETKIKDDWIATVKEYAVIERTFTYSSAVAVKKRGGEGVHTVYPIDSKLAQILPGAPFSSNLRGKTLFVNSAFGFVPKAPIAPNKAPVAPGTSSDIGIKDETKETTSDTVTIETRRTVKREGKIHFEEATTICFPRVLPSNVHIIKAQILPVPQ</sequence>
<dbReference type="OrthoDB" id="5823075at2759"/>
<evidence type="ECO:0000313" key="2">
    <source>
        <dbReference type="EMBL" id="EFO91832.1"/>
    </source>
</evidence>
<accession>E3NTA3</accession>
<evidence type="ECO:0000256" key="1">
    <source>
        <dbReference type="SAM" id="MobiDB-lite"/>
    </source>
</evidence>
<dbReference type="InParanoid" id="E3NTA3"/>
<dbReference type="AlphaFoldDB" id="E3NTA3"/>
<dbReference type="Proteomes" id="UP000008281">
    <property type="component" value="Unassembled WGS sequence"/>
</dbReference>
<protein>
    <submittedName>
        <fullName evidence="2">Uncharacterized protein</fullName>
    </submittedName>
</protein>
<dbReference type="EMBL" id="DS270151">
    <property type="protein sequence ID" value="EFO91832.1"/>
    <property type="molecule type" value="Genomic_DNA"/>
</dbReference>